<feature type="compositionally biased region" description="Polar residues" evidence="2">
    <location>
        <begin position="194"/>
        <end position="204"/>
    </location>
</feature>
<evidence type="ECO:0008006" key="5">
    <source>
        <dbReference type="Google" id="ProtNLM"/>
    </source>
</evidence>
<evidence type="ECO:0000313" key="4">
    <source>
        <dbReference type="Proteomes" id="UP001470230"/>
    </source>
</evidence>
<dbReference type="PROSITE" id="PS51419">
    <property type="entry name" value="RAB"/>
    <property type="match status" value="1"/>
</dbReference>
<dbReference type="PANTHER" id="PTHR47979">
    <property type="entry name" value="DRAB11-RELATED"/>
    <property type="match status" value="1"/>
</dbReference>
<feature type="region of interest" description="Disordered" evidence="2">
    <location>
        <begin position="182"/>
        <end position="210"/>
    </location>
</feature>
<dbReference type="InterPro" id="IPR001806">
    <property type="entry name" value="Small_GTPase"/>
</dbReference>
<dbReference type="EMBL" id="JAPFFF010000005">
    <property type="protein sequence ID" value="KAK8890724.1"/>
    <property type="molecule type" value="Genomic_DNA"/>
</dbReference>
<dbReference type="Gene3D" id="3.40.50.300">
    <property type="entry name" value="P-loop containing nucleotide triphosphate hydrolases"/>
    <property type="match status" value="1"/>
</dbReference>
<dbReference type="InterPro" id="IPR050209">
    <property type="entry name" value="Rab_GTPases_membrane_traffic"/>
</dbReference>
<dbReference type="Pfam" id="PF00071">
    <property type="entry name" value="Ras"/>
    <property type="match status" value="1"/>
</dbReference>
<dbReference type="PRINTS" id="PR00449">
    <property type="entry name" value="RASTRNSFRMNG"/>
</dbReference>
<evidence type="ECO:0000256" key="2">
    <source>
        <dbReference type="SAM" id="MobiDB-lite"/>
    </source>
</evidence>
<dbReference type="PROSITE" id="PS51420">
    <property type="entry name" value="RHO"/>
    <property type="match status" value="1"/>
</dbReference>
<name>A0ABR2KHW7_9EUKA</name>
<keyword evidence="4" id="KW-1185">Reference proteome</keyword>
<dbReference type="SMART" id="SM00176">
    <property type="entry name" value="RAN"/>
    <property type="match status" value="1"/>
</dbReference>
<dbReference type="InterPro" id="IPR027417">
    <property type="entry name" value="P-loop_NTPase"/>
</dbReference>
<dbReference type="SMART" id="SM00173">
    <property type="entry name" value="RAS"/>
    <property type="match status" value="1"/>
</dbReference>
<evidence type="ECO:0000256" key="1">
    <source>
        <dbReference type="ARBA" id="ARBA00006270"/>
    </source>
</evidence>
<proteinExistence type="inferred from homology"/>
<reference evidence="3 4" key="1">
    <citation type="submission" date="2024-04" db="EMBL/GenBank/DDBJ databases">
        <title>Tritrichomonas musculus Genome.</title>
        <authorList>
            <person name="Alves-Ferreira E."/>
            <person name="Grigg M."/>
            <person name="Lorenzi H."/>
            <person name="Galac M."/>
        </authorList>
    </citation>
    <scope>NUCLEOTIDE SEQUENCE [LARGE SCALE GENOMIC DNA]</scope>
    <source>
        <strain evidence="3 4">EAF2021</strain>
    </source>
</reference>
<evidence type="ECO:0000313" key="3">
    <source>
        <dbReference type="EMBL" id="KAK8890724.1"/>
    </source>
</evidence>
<dbReference type="SMART" id="SM00174">
    <property type="entry name" value="RHO"/>
    <property type="match status" value="1"/>
</dbReference>
<dbReference type="SUPFAM" id="SSF52540">
    <property type="entry name" value="P-loop containing nucleoside triphosphate hydrolases"/>
    <property type="match status" value="1"/>
</dbReference>
<organism evidence="3 4">
    <name type="scientific">Tritrichomonas musculus</name>
    <dbReference type="NCBI Taxonomy" id="1915356"/>
    <lineage>
        <taxon>Eukaryota</taxon>
        <taxon>Metamonada</taxon>
        <taxon>Parabasalia</taxon>
        <taxon>Tritrichomonadida</taxon>
        <taxon>Tritrichomonadidae</taxon>
        <taxon>Tritrichomonas</taxon>
    </lineage>
</organism>
<accession>A0ABR2KHW7</accession>
<comment type="similarity">
    <text evidence="1">Belongs to the small GTPase superfamily. Rab family.</text>
</comment>
<dbReference type="InterPro" id="IPR005225">
    <property type="entry name" value="Small_GTP-bd"/>
</dbReference>
<dbReference type="SMART" id="SM00175">
    <property type="entry name" value="RAB"/>
    <property type="match status" value="1"/>
</dbReference>
<dbReference type="NCBIfam" id="TIGR00231">
    <property type="entry name" value="small_GTP"/>
    <property type="match status" value="1"/>
</dbReference>
<protein>
    <recommendedName>
        <fullName evidence="5">Ras family protein</fullName>
    </recommendedName>
</protein>
<comment type="caution">
    <text evidence="3">The sequence shown here is derived from an EMBL/GenBank/DDBJ whole genome shotgun (WGS) entry which is preliminary data.</text>
</comment>
<sequence>MSDQPLQFKFIVIGCSGAGKTSIVRRLVDNKYVKGTQSTVGIEYFTHITTIEGRNVKMMIWDTAGQERFYTIAKAYFRSALGVILVFDITDRKSFDQLPRWLRDARTEADPHCSVILVGNKSDLSSSRVVSKEEAEDFARSHELCYIETSAAENSNIEEVFMRAGADLLRKVTSGEINLGQTQPLNQAGGGVQLKQSNQSQNNGGKKCNC</sequence>
<dbReference type="Proteomes" id="UP001470230">
    <property type="component" value="Unassembled WGS sequence"/>
</dbReference>
<gene>
    <name evidence="3" type="ORF">M9Y10_035509</name>
</gene>
<dbReference type="PROSITE" id="PS51421">
    <property type="entry name" value="RAS"/>
    <property type="match status" value="1"/>
</dbReference>
<dbReference type="CDD" id="cd00154">
    <property type="entry name" value="Rab"/>
    <property type="match status" value="1"/>
</dbReference>